<evidence type="ECO:0000313" key="3">
    <source>
        <dbReference type="Proteomes" id="UP000092666"/>
    </source>
</evidence>
<sequence length="274" mass="29734">MPYYYYEPPRGSSYGDDYECDDDYSDDSDYYSDDPDRMPRYHYHHRHGRPPTSKIHAASSPYDRRGGPSRTGISSTQSNHYPRLEVMTATDGTSQGELLLDPSSLCDASASLRFPPLRTGNSILPPASITIRMDSRRVVRHPESFVQSIPLARALSQLWSCDPSIAQHQVASVEPQLLAWQSRLSSSQAAPRVFEPGAETASCGSCSDHIPVGSGCCSHPPPRSGHSFPGGGMPSVSPGASYNFTMGGVHPTQGGYSRGFRPSTVNYSGGCPTQ</sequence>
<dbReference type="EMBL" id="KI669492">
    <property type="protein sequence ID" value="OCF38010.1"/>
    <property type="molecule type" value="Genomic_DNA"/>
</dbReference>
<feature type="compositionally biased region" description="Acidic residues" evidence="1">
    <location>
        <begin position="16"/>
        <end position="33"/>
    </location>
</feature>
<feature type="compositionally biased region" description="Basic residues" evidence="1">
    <location>
        <begin position="40"/>
        <end position="49"/>
    </location>
</feature>
<organism evidence="2 3">
    <name type="scientific">Kwoniella heveanensis BCC8398</name>
    <dbReference type="NCBI Taxonomy" id="1296120"/>
    <lineage>
        <taxon>Eukaryota</taxon>
        <taxon>Fungi</taxon>
        <taxon>Dikarya</taxon>
        <taxon>Basidiomycota</taxon>
        <taxon>Agaricomycotina</taxon>
        <taxon>Tremellomycetes</taxon>
        <taxon>Tremellales</taxon>
        <taxon>Cryptococcaceae</taxon>
        <taxon>Kwoniella</taxon>
    </lineage>
</organism>
<gene>
    <name evidence="2" type="ORF">I316_00234</name>
</gene>
<accession>A0A1B9H426</accession>
<reference evidence="3" key="2">
    <citation type="submission" date="2013-12" db="EMBL/GenBank/DDBJ databases">
        <title>Evolution of pathogenesis and genome organization in the Tremellales.</title>
        <authorList>
            <person name="Cuomo C."/>
            <person name="Litvintseva A."/>
            <person name="Heitman J."/>
            <person name="Chen Y."/>
            <person name="Sun S."/>
            <person name="Springer D."/>
            <person name="Dromer F."/>
            <person name="Young S."/>
            <person name="Zeng Q."/>
            <person name="Chapman S."/>
            <person name="Gujja S."/>
            <person name="Saif S."/>
            <person name="Birren B."/>
        </authorList>
    </citation>
    <scope>NUCLEOTIDE SEQUENCE [LARGE SCALE GENOMIC DNA]</scope>
    <source>
        <strain evidence="3">BCC8398</strain>
    </source>
</reference>
<dbReference type="AlphaFoldDB" id="A0A1B9H426"/>
<name>A0A1B9H426_9TREE</name>
<proteinExistence type="predicted"/>
<protein>
    <submittedName>
        <fullName evidence="2">Uncharacterized protein</fullName>
    </submittedName>
</protein>
<evidence type="ECO:0000256" key="1">
    <source>
        <dbReference type="SAM" id="MobiDB-lite"/>
    </source>
</evidence>
<dbReference type="Proteomes" id="UP000092666">
    <property type="component" value="Unassembled WGS sequence"/>
</dbReference>
<keyword evidence="3" id="KW-1185">Reference proteome</keyword>
<evidence type="ECO:0000313" key="2">
    <source>
        <dbReference type="EMBL" id="OCF38010.1"/>
    </source>
</evidence>
<reference evidence="2 3" key="1">
    <citation type="submission" date="2013-07" db="EMBL/GenBank/DDBJ databases">
        <title>The Genome Sequence of Cryptococcus heveanensis BCC8398.</title>
        <authorList>
            <consortium name="The Broad Institute Genome Sequencing Platform"/>
            <person name="Cuomo C."/>
            <person name="Litvintseva A."/>
            <person name="Chen Y."/>
            <person name="Heitman J."/>
            <person name="Sun S."/>
            <person name="Springer D."/>
            <person name="Dromer F."/>
            <person name="Young S.K."/>
            <person name="Zeng Q."/>
            <person name="Gargeya S."/>
            <person name="Fitzgerald M."/>
            <person name="Abouelleil A."/>
            <person name="Alvarado L."/>
            <person name="Berlin A.M."/>
            <person name="Chapman S.B."/>
            <person name="Dewar J."/>
            <person name="Goldberg J."/>
            <person name="Griggs A."/>
            <person name="Gujja S."/>
            <person name="Hansen M."/>
            <person name="Howarth C."/>
            <person name="Imamovic A."/>
            <person name="Larimer J."/>
            <person name="McCowan C."/>
            <person name="Murphy C."/>
            <person name="Pearson M."/>
            <person name="Priest M."/>
            <person name="Roberts A."/>
            <person name="Saif S."/>
            <person name="Shea T."/>
            <person name="Sykes S."/>
            <person name="Wortman J."/>
            <person name="Nusbaum C."/>
            <person name="Birren B."/>
        </authorList>
    </citation>
    <scope>NUCLEOTIDE SEQUENCE [LARGE SCALE GENOMIC DNA]</scope>
    <source>
        <strain evidence="2 3">BCC8398</strain>
    </source>
</reference>
<feature type="region of interest" description="Disordered" evidence="1">
    <location>
        <begin position="1"/>
        <end position="79"/>
    </location>
</feature>